<name>A0AAE0U3I7_9PEZI</name>
<feature type="region of interest" description="Disordered" evidence="1">
    <location>
        <begin position="281"/>
        <end position="361"/>
    </location>
</feature>
<feature type="region of interest" description="Disordered" evidence="1">
    <location>
        <begin position="644"/>
        <end position="670"/>
    </location>
</feature>
<protein>
    <recommendedName>
        <fullName evidence="4">BTB domain-containing protein</fullName>
    </recommendedName>
</protein>
<dbReference type="Proteomes" id="UP001285441">
    <property type="component" value="Unassembled WGS sequence"/>
</dbReference>
<reference evidence="2" key="2">
    <citation type="submission" date="2023-06" db="EMBL/GenBank/DDBJ databases">
        <authorList>
            <consortium name="Lawrence Berkeley National Laboratory"/>
            <person name="Haridas S."/>
            <person name="Hensen N."/>
            <person name="Bonometti L."/>
            <person name="Westerberg I."/>
            <person name="Brannstrom I.O."/>
            <person name="Guillou S."/>
            <person name="Cros-Aarteil S."/>
            <person name="Calhoun S."/>
            <person name="Kuo A."/>
            <person name="Mondo S."/>
            <person name="Pangilinan J."/>
            <person name="Riley R."/>
            <person name="LaButti K."/>
            <person name="Andreopoulos B."/>
            <person name="Lipzen A."/>
            <person name="Chen C."/>
            <person name="Yanf M."/>
            <person name="Daum C."/>
            <person name="Ng V."/>
            <person name="Clum A."/>
            <person name="Steindorff A."/>
            <person name="Ohm R."/>
            <person name="Martin F."/>
            <person name="Silar P."/>
            <person name="Natvig D."/>
            <person name="Lalanne C."/>
            <person name="Gautier V."/>
            <person name="Ament-velasquez S.L."/>
            <person name="Kruys A."/>
            <person name="Hutchinson M.I."/>
            <person name="Powell A.J."/>
            <person name="Barry K."/>
            <person name="Miller A.N."/>
            <person name="Grigoriev I.V."/>
            <person name="Debuchy R."/>
            <person name="Gladieux P."/>
            <person name="Thoren M.H."/>
            <person name="Johannesson H."/>
        </authorList>
    </citation>
    <scope>NUCLEOTIDE SEQUENCE</scope>
    <source>
        <strain evidence="2">CBS 232.78</strain>
    </source>
</reference>
<evidence type="ECO:0000313" key="2">
    <source>
        <dbReference type="EMBL" id="KAK3389557.1"/>
    </source>
</evidence>
<feature type="compositionally biased region" description="Basic and acidic residues" evidence="1">
    <location>
        <begin position="303"/>
        <end position="315"/>
    </location>
</feature>
<feature type="region of interest" description="Disordered" evidence="1">
    <location>
        <begin position="510"/>
        <end position="598"/>
    </location>
</feature>
<feature type="region of interest" description="Disordered" evidence="1">
    <location>
        <begin position="1"/>
        <end position="22"/>
    </location>
</feature>
<feature type="compositionally biased region" description="Basic and acidic residues" evidence="1">
    <location>
        <begin position="660"/>
        <end position="670"/>
    </location>
</feature>
<gene>
    <name evidence="2" type="ORF">B0H63DRAFT_445741</name>
</gene>
<accession>A0AAE0U3I7</accession>
<evidence type="ECO:0000313" key="3">
    <source>
        <dbReference type="Proteomes" id="UP001285441"/>
    </source>
</evidence>
<reference evidence="2" key="1">
    <citation type="journal article" date="2023" name="Mol. Phylogenet. Evol.">
        <title>Genome-scale phylogeny and comparative genomics of the fungal order Sordariales.</title>
        <authorList>
            <person name="Hensen N."/>
            <person name="Bonometti L."/>
            <person name="Westerberg I."/>
            <person name="Brannstrom I.O."/>
            <person name="Guillou S."/>
            <person name="Cros-Aarteil S."/>
            <person name="Calhoun S."/>
            <person name="Haridas S."/>
            <person name="Kuo A."/>
            <person name="Mondo S."/>
            <person name="Pangilinan J."/>
            <person name="Riley R."/>
            <person name="LaButti K."/>
            <person name="Andreopoulos B."/>
            <person name="Lipzen A."/>
            <person name="Chen C."/>
            <person name="Yan M."/>
            <person name="Daum C."/>
            <person name="Ng V."/>
            <person name="Clum A."/>
            <person name="Steindorff A."/>
            <person name="Ohm R.A."/>
            <person name="Martin F."/>
            <person name="Silar P."/>
            <person name="Natvig D.O."/>
            <person name="Lalanne C."/>
            <person name="Gautier V."/>
            <person name="Ament-Velasquez S.L."/>
            <person name="Kruys A."/>
            <person name="Hutchinson M.I."/>
            <person name="Powell A.J."/>
            <person name="Barry K."/>
            <person name="Miller A.N."/>
            <person name="Grigoriev I.V."/>
            <person name="Debuchy R."/>
            <person name="Gladieux P."/>
            <person name="Hiltunen Thoren M."/>
            <person name="Johannesson H."/>
        </authorList>
    </citation>
    <scope>NUCLEOTIDE SEQUENCE</scope>
    <source>
        <strain evidence="2">CBS 232.78</strain>
    </source>
</reference>
<dbReference type="AlphaFoldDB" id="A0AAE0U3I7"/>
<feature type="region of interest" description="Disordered" evidence="1">
    <location>
        <begin position="406"/>
        <end position="448"/>
    </location>
</feature>
<dbReference type="PANTHER" id="PTHR37538:SF1">
    <property type="entry name" value="BTB DOMAIN-CONTAINING PROTEIN"/>
    <property type="match status" value="1"/>
</dbReference>
<dbReference type="PANTHER" id="PTHR37538">
    <property type="entry name" value="BTB DOMAIN-CONTAINING PROTEIN"/>
    <property type="match status" value="1"/>
</dbReference>
<evidence type="ECO:0008006" key="4">
    <source>
        <dbReference type="Google" id="ProtNLM"/>
    </source>
</evidence>
<proteinExistence type="predicted"/>
<keyword evidence="3" id="KW-1185">Reference proteome</keyword>
<feature type="compositionally biased region" description="Basic residues" evidence="1">
    <location>
        <begin position="586"/>
        <end position="597"/>
    </location>
</feature>
<dbReference type="EMBL" id="JAULSW010000002">
    <property type="protein sequence ID" value="KAK3389557.1"/>
    <property type="molecule type" value="Genomic_DNA"/>
</dbReference>
<feature type="compositionally biased region" description="Polar residues" evidence="1">
    <location>
        <begin position="432"/>
        <end position="448"/>
    </location>
</feature>
<sequence length="670" mass="73903">MSVQNDRVSPPPTANADNGGHHADDLELDAGFEISPFSGPMISLYFSDGFPLTIHRAFMLRSSKLALLCEPSTKTLNLVHISASAGHILVQYLYTNKYRALEWRGSPFGPEASIARFKTSFEVYAAARVYELDSLEELAKEQITVLGYGLDVFAIIDVVKDAYPIPVGDDTWFPDYMKSQIKAAFENPTTLLSADFPSDFSDGTSIAKFLFRGVLEVYCEMVESLTSKTADTTTAVESDVAEPLDVEPKISVELSRDECAVSPVRKRVSFYDVACVPIPETEPEEHPFNISSPAGRLEDADDPKDNLRHLDDDNKIPVAEPVQESGDDSIYELAPEPLASKETPPKPEAPPSAQAVKTEEDEFWASMLIPSKKKKRSKKALAVMEWPEPSPEPPHDIISSTIVSGSAEKPEHSNGEWYDPSTPKKGKKTINDGFTTQPKLPTRTVSDAQTPDILHEKLQLTPADLQATTDTSSGLIQETEDHALEPTQQAQQPFDLLALINQHTPKLVSLEPGAIPKPEPVPEPESVENGDDWFGFSAIPTKVEKGLKSNSWDMVSEPDPEPEEPMQHHEPQSAEGGDWEQFKTSSKVKKGKKRKLKPVVSDPTDLIPASVYPETEAGFTAIQSWPVTVACDPEPEQTVEIEKGLETDITPDPWTFWGVPKEKRSPRSSF</sequence>
<organism evidence="2 3">
    <name type="scientific">Podospora didyma</name>
    <dbReference type="NCBI Taxonomy" id="330526"/>
    <lineage>
        <taxon>Eukaryota</taxon>
        <taxon>Fungi</taxon>
        <taxon>Dikarya</taxon>
        <taxon>Ascomycota</taxon>
        <taxon>Pezizomycotina</taxon>
        <taxon>Sordariomycetes</taxon>
        <taxon>Sordariomycetidae</taxon>
        <taxon>Sordariales</taxon>
        <taxon>Podosporaceae</taxon>
        <taxon>Podospora</taxon>
    </lineage>
</organism>
<evidence type="ECO:0000256" key="1">
    <source>
        <dbReference type="SAM" id="MobiDB-lite"/>
    </source>
</evidence>
<comment type="caution">
    <text evidence="2">The sequence shown here is derived from an EMBL/GenBank/DDBJ whole genome shotgun (WGS) entry which is preliminary data.</text>
</comment>